<dbReference type="InterPro" id="IPR003959">
    <property type="entry name" value="ATPase_AAA_core"/>
</dbReference>
<keyword evidence="6" id="KW-0812">Transmembrane</keyword>
<dbReference type="HAMAP" id="MF_01458">
    <property type="entry name" value="FtsH"/>
    <property type="match status" value="1"/>
</dbReference>
<keyword evidence="14" id="KW-0472">Membrane</keyword>
<dbReference type="InterPro" id="IPR000642">
    <property type="entry name" value="Peptidase_M41"/>
</dbReference>
<evidence type="ECO:0000256" key="14">
    <source>
        <dbReference type="ARBA" id="ARBA00023136"/>
    </source>
</evidence>
<dbReference type="InterPro" id="IPR003593">
    <property type="entry name" value="AAA+_ATPase"/>
</dbReference>
<evidence type="ECO:0000256" key="8">
    <source>
        <dbReference type="ARBA" id="ARBA00022741"/>
    </source>
</evidence>
<dbReference type="GO" id="GO:0004176">
    <property type="term" value="F:ATP-dependent peptidase activity"/>
    <property type="evidence" value="ECO:0007669"/>
    <property type="project" value="InterPro"/>
</dbReference>
<dbReference type="EMBL" id="CAKKNE010000006">
    <property type="protein sequence ID" value="CAH0378701.1"/>
    <property type="molecule type" value="Genomic_DNA"/>
</dbReference>
<evidence type="ECO:0000313" key="18">
    <source>
        <dbReference type="Proteomes" id="UP000789595"/>
    </source>
</evidence>
<sequence>AFAAAATALTTSLTANAAPADQRWAASEFFDEVRNGAVDRVTFAAEGGALVAVDADGGRHDVSILQSQVSEAVQALRAKRVPFAVQAAQQQDGGLLGVVANLIVPVALLGGLLFLLRGGPGGQGGGPFGGGDGPMGMLQSRAKVEVEPETGVTFEDVAGCDQSKLELEEVVEFLRSPDKFEAVGAQCPRGVILEGPPGTGKTLLARAVAGEAGVPFISTSGSEFVEMFVGVGASRIRSMFGDAKKNAPCIIFIDEIDAIGRQRASGGGFQGGNDEREQTLNQILTEMDGFKGNSGVIVIAATNRVDILDSALMRPGRFDRRVPVDLPDKEGRVAILKVHCRDKPLGGEVDLDQVAQRTTGFSGAMLQNLMNEAAIYAVRSDKETIGAENIDSALDRLTVGQSKDTGTNQKKRQELVAWHEAGHAVMAALTPGYDPVAKVTIVPRSNGAGGFTLFTPSEDRMDGGMYSYRYLVAQLAVALGGRVAEEMAFGSDDVTTGASNDLQQVRSIARRMVAQWGFTATDERPSGGTLRAPVAWELPEKNMGSPTTASKATERAIDREERKLVNKAYATCKETLKTNRALMQALVDALLDRETVDGAELERLVAEKAVVSTGIGPDAFDAAAFYKSQLQATRTVQVARVEKGMKGGTKILLSGDARECTQLFIKYQSKTRFIHQGSQVQMWAPNAPLHQAPVSKQKKPSRPTASQSFSRTRRASAKAPRSMVDIIDDLGHDILPLQRAFDEECAVDERTPTLNTRSRGARSASGTEVSSKQAEDALKAMGAEDRRLTLGFDDFLRLHDMARGSKNAGTRKIFQRSVLVDGNRSRAETNVEAVLGEGKIARGSLLAATLTASLNFEADAEDDENKAEEEEEPEVIKGTVREETIGRNTVREEAPPTRPRPKTQRLKDAFGKHDLYGDAAAPGEISWSSLPAALAEAWGRQGPSPQECVRAAASIDIPPHYPVSLADFKRLSEALKGRFEAERVERKKDFDDQVTSRVDTQRVSFGTTKRAATIKEEPGVAKHDDATEPMMDPEIRSIRRLAMKQRYG</sequence>
<keyword evidence="10" id="KW-0862">Zinc</keyword>
<comment type="caution">
    <text evidence="17">The sequence shown here is derived from an EMBL/GenBank/DDBJ whole genome shotgun (WGS) entry which is preliminary data.</text>
</comment>
<reference evidence="17" key="1">
    <citation type="submission" date="2021-11" db="EMBL/GenBank/DDBJ databases">
        <authorList>
            <consortium name="Genoscope - CEA"/>
            <person name="William W."/>
        </authorList>
    </citation>
    <scope>NUCLEOTIDE SEQUENCE</scope>
</reference>
<dbReference type="Pfam" id="PF17862">
    <property type="entry name" value="AAA_lid_3"/>
    <property type="match status" value="1"/>
</dbReference>
<evidence type="ECO:0000256" key="10">
    <source>
        <dbReference type="ARBA" id="ARBA00022833"/>
    </source>
</evidence>
<keyword evidence="8" id="KW-0547">Nucleotide-binding</keyword>
<evidence type="ECO:0000256" key="6">
    <source>
        <dbReference type="ARBA" id="ARBA00022692"/>
    </source>
</evidence>
<evidence type="ECO:0000256" key="9">
    <source>
        <dbReference type="ARBA" id="ARBA00022801"/>
    </source>
</evidence>
<feature type="domain" description="AAA+ ATPase" evidence="16">
    <location>
        <begin position="187"/>
        <end position="328"/>
    </location>
</feature>
<keyword evidence="12" id="KW-1133">Transmembrane helix</keyword>
<dbReference type="SUPFAM" id="SSF52540">
    <property type="entry name" value="P-loop containing nucleoside triphosphate hydrolases"/>
    <property type="match status" value="1"/>
</dbReference>
<feature type="non-terminal residue" evidence="17">
    <location>
        <position position="1"/>
    </location>
</feature>
<comment type="similarity">
    <text evidence="3">In the C-terminal section; belongs to the peptidase M41 family.</text>
</comment>
<dbReference type="Pfam" id="PF00004">
    <property type="entry name" value="AAA"/>
    <property type="match status" value="1"/>
</dbReference>
<comment type="similarity">
    <text evidence="4">In the N-terminal section; belongs to the AAA ATPase family.</text>
</comment>
<evidence type="ECO:0000256" key="5">
    <source>
        <dbReference type="ARBA" id="ARBA00022670"/>
    </source>
</evidence>
<evidence type="ECO:0000256" key="1">
    <source>
        <dbReference type="ARBA" id="ARBA00001947"/>
    </source>
</evidence>
<dbReference type="InterPro" id="IPR037219">
    <property type="entry name" value="Peptidase_M41-like"/>
</dbReference>
<keyword evidence="18" id="KW-1185">Reference proteome</keyword>
<evidence type="ECO:0000256" key="4">
    <source>
        <dbReference type="ARBA" id="ARBA00010550"/>
    </source>
</evidence>
<accession>A0A8J2SW97</accession>
<organism evidence="17 18">
    <name type="scientific">Pelagomonas calceolata</name>
    <dbReference type="NCBI Taxonomy" id="35677"/>
    <lineage>
        <taxon>Eukaryota</taxon>
        <taxon>Sar</taxon>
        <taxon>Stramenopiles</taxon>
        <taxon>Ochrophyta</taxon>
        <taxon>Pelagophyceae</taxon>
        <taxon>Pelagomonadales</taxon>
        <taxon>Pelagomonadaceae</taxon>
        <taxon>Pelagomonas</taxon>
    </lineage>
</organism>
<dbReference type="AlphaFoldDB" id="A0A8J2SW97"/>
<gene>
    <name evidence="17" type="ORF">PECAL_6P02960</name>
</gene>
<dbReference type="GO" id="GO:0009535">
    <property type="term" value="C:chloroplast thylakoid membrane"/>
    <property type="evidence" value="ECO:0007669"/>
    <property type="project" value="TreeGrafter"/>
</dbReference>
<evidence type="ECO:0000256" key="2">
    <source>
        <dbReference type="ARBA" id="ARBA00004370"/>
    </source>
</evidence>
<dbReference type="FunFam" id="1.10.8.60:FF:000001">
    <property type="entry name" value="ATP-dependent zinc metalloprotease FtsH"/>
    <property type="match status" value="1"/>
</dbReference>
<evidence type="ECO:0000256" key="7">
    <source>
        <dbReference type="ARBA" id="ARBA00022723"/>
    </source>
</evidence>
<keyword evidence="11" id="KW-0067">ATP-binding</keyword>
<dbReference type="FunFam" id="3.40.50.300:FF:000001">
    <property type="entry name" value="ATP-dependent zinc metalloprotease FtsH"/>
    <property type="match status" value="1"/>
</dbReference>
<dbReference type="SUPFAM" id="SSF140990">
    <property type="entry name" value="FtsH protease domain-like"/>
    <property type="match status" value="1"/>
</dbReference>
<dbReference type="CDD" id="cd19501">
    <property type="entry name" value="RecA-like_FtsH"/>
    <property type="match status" value="1"/>
</dbReference>
<name>A0A8J2SW97_9STRA</name>
<protein>
    <recommendedName>
        <fullName evidence="16">AAA+ ATPase domain-containing protein</fullName>
    </recommendedName>
</protein>
<feature type="region of interest" description="Disordered" evidence="15">
    <location>
        <begin position="752"/>
        <end position="778"/>
    </location>
</feature>
<feature type="region of interest" description="Disordered" evidence="15">
    <location>
        <begin position="691"/>
        <end position="720"/>
    </location>
</feature>
<dbReference type="Gene3D" id="1.20.58.760">
    <property type="entry name" value="Peptidase M41"/>
    <property type="match status" value="1"/>
</dbReference>
<dbReference type="FunFam" id="1.20.58.760:FF:000001">
    <property type="entry name" value="ATP-dependent zinc metalloprotease FtsH"/>
    <property type="match status" value="1"/>
</dbReference>
<dbReference type="PANTHER" id="PTHR23076">
    <property type="entry name" value="METALLOPROTEASE M41 FTSH"/>
    <property type="match status" value="1"/>
</dbReference>
<dbReference type="OrthoDB" id="1413014at2759"/>
<dbReference type="Gene3D" id="3.40.50.300">
    <property type="entry name" value="P-loop containing nucleotide triphosphate hydrolases"/>
    <property type="match status" value="1"/>
</dbReference>
<dbReference type="InterPro" id="IPR003960">
    <property type="entry name" value="ATPase_AAA_CS"/>
</dbReference>
<keyword evidence="7" id="KW-0479">Metal-binding</keyword>
<dbReference type="GO" id="GO:0016887">
    <property type="term" value="F:ATP hydrolysis activity"/>
    <property type="evidence" value="ECO:0007669"/>
    <property type="project" value="InterPro"/>
</dbReference>
<comment type="cofactor">
    <cofactor evidence="1">
        <name>Zn(2+)</name>
        <dbReference type="ChEBI" id="CHEBI:29105"/>
    </cofactor>
</comment>
<dbReference type="Proteomes" id="UP000789595">
    <property type="component" value="Unassembled WGS sequence"/>
</dbReference>
<keyword evidence="5" id="KW-0645">Protease</keyword>
<evidence type="ECO:0000256" key="3">
    <source>
        <dbReference type="ARBA" id="ARBA00010044"/>
    </source>
</evidence>
<dbReference type="GO" id="GO:0010304">
    <property type="term" value="P:PSII associated light-harvesting complex II catabolic process"/>
    <property type="evidence" value="ECO:0007669"/>
    <property type="project" value="UniProtKB-ARBA"/>
</dbReference>
<dbReference type="SMART" id="SM00382">
    <property type="entry name" value="AAA"/>
    <property type="match status" value="1"/>
</dbReference>
<comment type="subcellular location">
    <subcellularLocation>
        <location evidence="2">Membrane</location>
    </subcellularLocation>
</comment>
<dbReference type="InterPro" id="IPR005936">
    <property type="entry name" value="FtsH"/>
</dbReference>
<dbReference type="InterPro" id="IPR027417">
    <property type="entry name" value="P-loop_NTPase"/>
</dbReference>
<evidence type="ECO:0000256" key="13">
    <source>
        <dbReference type="ARBA" id="ARBA00023049"/>
    </source>
</evidence>
<evidence type="ECO:0000256" key="15">
    <source>
        <dbReference type="SAM" id="MobiDB-lite"/>
    </source>
</evidence>
<proteinExistence type="inferred from homology"/>
<dbReference type="Pfam" id="PF01434">
    <property type="entry name" value="Peptidase_M41"/>
    <property type="match status" value="1"/>
</dbReference>
<evidence type="ECO:0000256" key="12">
    <source>
        <dbReference type="ARBA" id="ARBA00022989"/>
    </source>
</evidence>
<evidence type="ECO:0000256" key="11">
    <source>
        <dbReference type="ARBA" id="ARBA00022840"/>
    </source>
</evidence>
<dbReference type="GO" id="GO:0005524">
    <property type="term" value="F:ATP binding"/>
    <property type="evidence" value="ECO:0007669"/>
    <property type="project" value="UniProtKB-KW"/>
</dbReference>
<dbReference type="NCBIfam" id="TIGR01241">
    <property type="entry name" value="FtsH_fam"/>
    <property type="match status" value="1"/>
</dbReference>
<dbReference type="PANTHER" id="PTHR23076:SF113">
    <property type="entry name" value="ATP-DEPENDENT ZINC METALLOPROTEASE FTSH 1, CHLOROPLASTIC-RELATED"/>
    <property type="match status" value="1"/>
</dbReference>
<dbReference type="Gene3D" id="1.10.8.60">
    <property type="match status" value="1"/>
</dbReference>
<dbReference type="GO" id="GO:0006508">
    <property type="term" value="P:proteolysis"/>
    <property type="evidence" value="ECO:0007669"/>
    <property type="project" value="UniProtKB-KW"/>
</dbReference>
<keyword evidence="9" id="KW-0378">Hydrolase</keyword>
<dbReference type="GO" id="GO:0004222">
    <property type="term" value="F:metalloendopeptidase activity"/>
    <property type="evidence" value="ECO:0007669"/>
    <property type="project" value="InterPro"/>
</dbReference>
<evidence type="ECO:0000259" key="16">
    <source>
        <dbReference type="SMART" id="SM00382"/>
    </source>
</evidence>
<dbReference type="PROSITE" id="PS00674">
    <property type="entry name" value="AAA"/>
    <property type="match status" value="1"/>
</dbReference>
<evidence type="ECO:0000313" key="17">
    <source>
        <dbReference type="EMBL" id="CAH0378701.1"/>
    </source>
</evidence>
<dbReference type="InterPro" id="IPR041569">
    <property type="entry name" value="AAA_lid_3"/>
</dbReference>
<feature type="compositionally biased region" description="Polar residues" evidence="15">
    <location>
        <begin position="752"/>
        <end position="772"/>
    </location>
</feature>
<keyword evidence="13" id="KW-0482">Metalloprotease</keyword>
<dbReference type="GO" id="GO:0046872">
    <property type="term" value="F:metal ion binding"/>
    <property type="evidence" value="ECO:0007669"/>
    <property type="project" value="UniProtKB-KW"/>
</dbReference>